<reference evidence="2" key="1">
    <citation type="submission" date="2022-04" db="EMBL/GenBank/DDBJ databases">
        <title>Consumption of N2O by Flavobacterium azooxidireducens sp. nov. isolated from Decomposing Leaf Litter of Phragmites australis (Cav.).</title>
        <authorList>
            <person name="Behrendt U."/>
            <person name="Spanner T."/>
            <person name="Augustin J."/>
            <person name="Horn M.A."/>
            <person name="Kolb S."/>
            <person name="Ulrich A."/>
        </authorList>
    </citation>
    <scope>NUCLEOTIDE SEQUENCE</scope>
    <source>
        <strain evidence="2">IGB 4-14</strain>
    </source>
</reference>
<evidence type="ECO:0000313" key="3">
    <source>
        <dbReference type="Proteomes" id="UP000830583"/>
    </source>
</evidence>
<evidence type="ECO:0008006" key="4">
    <source>
        <dbReference type="Google" id="ProtNLM"/>
    </source>
</evidence>
<dbReference type="EMBL" id="CP096205">
    <property type="protein sequence ID" value="UPQ78094.1"/>
    <property type="molecule type" value="Genomic_DNA"/>
</dbReference>
<evidence type="ECO:0000313" key="2">
    <source>
        <dbReference type="EMBL" id="UPQ78094.1"/>
    </source>
</evidence>
<dbReference type="PROSITE" id="PS51257">
    <property type="entry name" value="PROKAR_LIPOPROTEIN"/>
    <property type="match status" value="1"/>
</dbReference>
<sequence length="231" mass="26272">MKPKHFLLTFLFILLSFLSSCSKDDDESATVEIIKKVQRVFAVNTDNALQNEYRFQYNEDNTIKSIVKVSNQISFTMQFEYTPNTISAKWFPSEGDDSEIIMSFENDILVHIKVNDQEFPVSFNANTNTYGLLGGQLLIDDDGDVVSFTSNFVIEYDSTNKGAFYDVSSQYQRLMVLILDETFLTTILSTKPVNSIEASINGFEFSNTYDSDGYILTANSGSVSFDYHYFE</sequence>
<gene>
    <name evidence="2" type="ORF">M0M57_10715</name>
</gene>
<name>A0ABY4KBI9_9FLAO</name>
<feature type="signal peptide" evidence="1">
    <location>
        <begin position="1"/>
        <end position="22"/>
    </location>
</feature>
<accession>A0ABY4KBI9</accession>
<feature type="chain" id="PRO_5046093216" description="Lipoprotein" evidence="1">
    <location>
        <begin position="23"/>
        <end position="231"/>
    </location>
</feature>
<proteinExistence type="predicted"/>
<keyword evidence="1" id="KW-0732">Signal</keyword>
<dbReference type="RefSeq" id="WP_248433022.1">
    <property type="nucleotide sequence ID" value="NZ_CP096205.1"/>
</dbReference>
<protein>
    <recommendedName>
        <fullName evidence="4">Lipoprotein</fullName>
    </recommendedName>
</protein>
<evidence type="ECO:0000256" key="1">
    <source>
        <dbReference type="SAM" id="SignalP"/>
    </source>
</evidence>
<organism evidence="2 3">
    <name type="scientific">Flavobacterium azooxidireducens</name>
    <dbReference type="NCBI Taxonomy" id="1871076"/>
    <lineage>
        <taxon>Bacteria</taxon>
        <taxon>Pseudomonadati</taxon>
        <taxon>Bacteroidota</taxon>
        <taxon>Flavobacteriia</taxon>
        <taxon>Flavobacteriales</taxon>
        <taxon>Flavobacteriaceae</taxon>
        <taxon>Flavobacterium</taxon>
    </lineage>
</organism>
<keyword evidence="3" id="KW-1185">Reference proteome</keyword>
<dbReference type="Proteomes" id="UP000830583">
    <property type="component" value="Chromosome"/>
</dbReference>